<dbReference type="EMBL" id="FQXU01000011">
    <property type="protein sequence ID" value="SHI28387.1"/>
    <property type="molecule type" value="Genomic_DNA"/>
</dbReference>
<evidence type="ECO:0000256" key="2">
    <source>
        <dbReference type="ARBA" id="ARBA00006950"/>
    </source>
</evidence>
<accession>A0A1M5ZVR5</accession>
<feature type="binding site" evidence="8">
    <location>
        <position position="127"/>
    </location>
    <ligand>
        <name>Fe cation</name>
        <dbReference type="ChEBI" id="CHEBI:24875"/>
        <label>1</label>
    </ligand>
</feature>
<proteinExistence type="inferred from homology"/>
<dbReference type="GO" id="GO:0006826">
    <property type="term" value="P:iron ion transport"/>
    <property type="evidence" value="ECO:0007669"/>
    <property type="project" value="InterPro"/>
</dbReference>
<keyword evidence="3 9" id="KW-0409">Iron storage</keyword>
<evidence type="ECO:0000313" key="11">
    <source>
        <dbReference type="EMBL" id="SHI28387.1"/>
    </source>
</evidence>
<dbReference type="PROSITE" id="PS50905">
    <property type="entry name" value="FERRITIN_LIKE"/>
    <property type="match status" value="1"/>
</dbReference>
<dbReference type="GO" id="GO:0008199">
    <property type="term" value="F:ferric iron binding"/>
    <property type="evidence" value="ECO:0007669"/>
    <property type="project" value="InterPro"/>
</dbReference>
<protein>
    <recommendedName>
        <fullName evidence="9">Ferritin</fullName>
        <ecNumber evidence="9">1.16.3.2</ecNumber>
    </recommendedName>
</protein>
<dbReference type="Proteomes" id="UP000184241">
    <property type="component" value="Unassembled WGS sequence"/>
</dbReference>
<keyword evidence="4 8" id="KW-0479">Metal-binding</keyword>
<feature type="domain" description="Ferritin-like diiron" evidence="10">
    <location>
        <begin position="1"/>
        <end position="145"/>
    </location>
</feature>
<dbReference type="Gene3D" id="1.20.1260.10">
    <property type="match status" value="1"/>
</dbReference>
<dbReference type="CDD" id="cd01055">
    <property type="entry name" value="Nonheme_Ferritin"/>
    <property type="match status" value="1"/>
</dbReference>
<keyword evidence="6 8" id="KW-0408">Iron</keyword>
<dbReference type="Pfam" id="PF00210">
    <property type="entry name" value="Ferritin"/>
    <property type="match status" value="1"/>
</dbReference>
<evidence type="ECO:0000256" key="1">
    <source>
        <dbReference type="ARBA" id="ARBA00002485"/>
    </source>
</evidence>
<evidence type="ECO:0000256" key="3">
    <source>
        <dbReference type="ARBA" id="ARBA00022434"/>
    </source>
</evidence>
<evidence type="ECO:0000256" key="5">
    <source>
        <dbReference type="ARBA" id="ARBA00023002"/>
    </source>
</evidence>
<dbReference type="PANTHER" id="PTHR11431:SF127">
    <property type="entry name" value="BACTERIAL NON-HEME FERRITIN"/>
    <property type="match status" value="1"/>
</dbReference>
<dbReference type="SUPFAM" id="SSF47240">
    <property type="entry name" value="Ferritin-like"/>
    <property type="match status" value="1"/>
</dbReference>
<dbReference type="GO" id="GO:0008198">
    <property type="term" value="F:ferrous iron binding"/>
    <property type="evidence" value="ECO:0007669"/>
    <property type="project" value="TreeGrafter"/>
</dbReference>
<dbReference type="GO" id="GO:0004322">
    <property type="term" value="F:ferroxidase activity"/>
    <property type="evidence" value="ECO:0007669"/>
    <property type="project" value="TreeGrafter"/>
</dbReference>
<comment type="subcellular location">
    <subcellularLocation>
        <location evidence="9">Cytoplasm</location>
    </subcellularLocation>
</comment>
<dbReference type="EC" id="1.16.3.2" evidence="9"/>
<evidence type="ECO:0000256" key="8">
    <source>
        <dbReference type="PIRSR" id="PIRSR601519-1"/>
    </source>
</evidence>
<dbReference type="RefSeq" id="WP_073021563.1">
    <property type="nucleotide sequence ID" value="NZ_FQXU01000011.1"/>
</dbReference>
<sequence length="170" mass="19775">MLSDKLQAALNEQVNYELYSSYSYLAMSAYCETLDLTGFANFFRVQAQEELSHAMKFYDYIFQKNGEVKLKTIEQPLLGFDSVIHAFETAYEHEQGVTKRIYNLTDLATEEKEHATISLLKWFIDEQVEEEDTFNKLIKKLKRSIENPAALYMLDDELAQRVYTPPTTTV</sequence>
<feature type="binding site" evidence="8">
    <location>
        <position position="94"/>
    </location>
    <ligand>
        <name>Fe cation</name>
        <dbReference type="ChEBI" id="CHEBI:24875"/>
        <label>1</label>
    </ligand>
</feature>
<evidence type="ECO:0000256" key="7">
    <source>
        <dbReference type="ARBA" id="ARBA00048035"/>
    </source>
</evidence>
<feature type="binding site" evidence="8">
    <location>
        <position position="17"/>
    </location>
    <ligand>
        <name>Fe cation</name>
        <dbReference type="ChEBI" id="CHEBI:24875"/>
        <label>1</label>
    </ligand>
</feature>
<gene>
    <name evidence="11" type="ORF">SAMN02745941_03495</name>
</gene>
<keyword evidence="9" id="KW-0963">Cytoplasm</keyword>
<comment type="similarity">
    <text evidence="2 9">Belongs to the ferritin family. Prokaryotic subfamily.</text>
</comment>
<keyword evidence="5" id="KW-0560">Oxidoreductase</keyword>
<dbReference type="InterPro" id="IPR041719">
    <property type="entry name" value="Ferritin_prok"/>
</dbReference>
<evidence type="ECO:0000256" key="6">
    <source>
        <dbReference type="ARBA" id="ARBA00023004"/>
    </source>
</evidence>
<dbReference type="PANTHER" id="PTHR11431">
    <property type="entry name" value="FERRITIN"/>
    <property type="match status" value="1"/>
</dbReference>
<name>A0A1M5ZVR5_9CLOT</name>
<dbReference type="InterPro" id="IPR012347">
    <property type="entry name" value="Ferritin-like"/>
</dbReference>
<evidence type="ECO:0000256" key="4">
    <source>
        <dbReference type="ARBA" id="ARBA00022723"/>
    </source>
</evidence>
<evidence type="ECO:0000256" key="9">
    <source>
        <dbReference type="RuleBase" id="RU361145"/>
    </source>
</evidence>
<comment type="catalytic activity">
    <reaction evidence="7 9">
        <text>4 Fe(2+) + O2 + 6 H2O = 4 iron(III) oxide-hydroxide + 12 H(+)</text>
        <dbReference type="Rhea" id="RHEA:11972"/>
        <dbReference type="ChEBI" id="CHEBI:15377"/>
        <dbReference type="ChEBI" id="CHEBI:15378"/>
        <dbReference type="ChEBI" id="CHEBI:15379"/>
        <dbReference type="ChEBI" id="CHEBI:29033"/>
        <dbReference type="ChEBI" id="CHEBI:78619"/>
        <dbReference type="EC" id="1.16.3.2"/>
    </reaction>
</comment>
<dbReference type="InterPro" id="IPR001519">
    <property type="entry name" value="Ferritin"/>
</dbReference>
<organism evidence="11 12">
    <name type="scientific">Clostridium intestinale DSM 6191</name>
    <dbReference type="NCBI Taxonomy" id="1121320"/>
    <lineage>
        <taxon>Bacteria</taxon>
        <taxon>Bacillati</taxon>
        <taxon>Bacillota</taxon>
        <taxon>Clostridia</taxon>
        <taxon>Eubacteriales</taxon>
        <taxon>Clostridiaceae</taxon>
        <taxon>Clostridium</taxon>
    </lineage>
</organism>
<feature type="binding site" evidence="8">
    <location>
        <position position="53"/>
    </location>
    <ligand>
        <name>Fe cation</name>
        <dbReference type="ChEBI" id="CHEBI:24875"/>
        <label>1</label>
    </ligand>
</feature>
<reference evidence="11 12" key="1">
    <citation type="submission" date="2016-11" db="EMBL/GenBank/DDBJ databases">
        <authorList>
            <person name="Jaros S."/>
            <person name="Januszkiewicz K."/>
            <person name="Wedrychowicz H."/>
        </authorList>
    </citation>
    <scope>NUCLEOTIDE SEQUENCE [LARGE SCALE GENOMIC DNA]</scope>
    <source>
        <strain evidence="11 12">DSM 6191</strain>
    </source>
</reference>
<feature type="binding site" evidence="8">
    <location>
        <position position="50"/>
    </location>
    <ligand>
        <name>Fe cation</name>
        <dbReference type="ChEBI" id="CHEBI:24875"/>
        <label>1</label>
    </ligand>
</feature>
<evidence type="ECO:0000313" key="12">
    <source>
        <dbReference type="Proteomes" id="UP000184241"/>
    </source>
</evidence>
<dbReference type="InterPro" id="IPR009078">
    <property type="entry name" value="Ferritin-like_SF"/>
</dbReference>
<dbReference type="InterPro" id="IPR009040">
    <property type="entry name" value="Ferritin-like_diiron"/>
</dbReference>
<dbReference type="AlphaFoldDB" id="A0A1M5ZVR5"/>
<dbReference type="GO" id="GO:0006879">
    <property type="term" value="P:intracellular iron ion homeostasis"/>
    <property type="evidence" value="ECO:0007669"/>
    <property type="project" value="UniProtKB-KW"/>
</dbReference>
<dbReference type="FunFam" id="1.20.1260.10:FF:000001">
    <property type="entry name" value="Non-heme ferritin"/>
    <property type="match status" value="1"/>
</dbReference>
<comment type="function">
    <text evidence="1 9">Iron-storage protein.</text>
</comment>
<dbReference type="GO" id="GO:0005829">
    <property type="term" value="C:cytosol"/>
    <property type="evidence" value="ECO:0007669"/>
    <property type="project" value="TreeGrafter"/>
</dbReference>
<dbReference type="GO" id="GO:0042802">
    <property type="term" value="F:identical protein binding"/>
    <property type="evidence" value="ECO:0007669"/>
    <property type="project" value="UniProtKB-ARBA"/>
</dbReference>
<evidence type="ECO:0000259" key="10">
    <source>
        <dbReference type="PROSITE" id="PS50905"/>
    </source>
</evidence>
<dbReference type="InterPro" id="IPR008331">
    <property type="entry name" value="Ferritin_DPS_dom"/>
</dbReference>